<evidence type="ECO:0000256" key="3">
    <source>
        <dbReference type="ARBA" id="ARBA00023125"/>
    </source>
</evidence>
<dbReference type="AlphaFoldDB" id="A0A6S6QQG1"/>
<proteinExistence type="inferred from homology"/>
<evidence type="ECO:0000256" key="4">
    <source>
        <dbReference type="ARBA" id="ARBA00023172"/>
    </source>
</evidence>
<name>A0A6S6QQG1_9FIRM</name>
<gene>
    <name evidence="6" type="ORF">acsn021_03930</name>
</gene>
<accession>A0A6S6QQG1</accession>
<dbReference type="Gene3D" id="1.10.443.10">
    <property type="entry name" value="Intergrase catalytic core"/>
    <property type="match status" value="1"/>
</dbReference>
<dbReference type="KEGG" id="acel:acsn021_03930"/>
<sequence>MKLPNGYGSVHKLPGKRRNPWRARKTDGWEFDEKGEKIKQKYITIGYYTKREEALQALADYNKDPYNLHAATITFSEIYDKWSEKKFQEISKSNINGYKASYLLCDSVKNMNFVDIKLSHLQKVVDESGKNFPTLRKLKVLFGQLFDYAIMHEIISKERDLVQYVNINKAGNPNAFDRKPFTKKEVQAVWKWSTTSEYIQIILMLIYSGVRIGELLDLKKENINLNEKWFDVIASKTESGIRKVPIADKILPYFKDWMNKNNCDYLLSTPDSQHFEYRNYYDSYWTPFIEQMNMNHRPHDTRHTCVSLLTVAGVDERMIKKIVGHKGQGVTQQVYTHIEIDELLVAINKI</sequence>
<keyword evidence="2" id="KW-0229">DNA integration</keyword>
<reference evidence="6 7" key="1">
    <citation type="journal article" date="2016" name="Int. J. Syst. Evol. Microbiol.">
        <title>Descriptions of Anaerotaenia torta gen. nov., sp. nov. and Anaerocolumna cellulosilytica gen. nov., sp. nov. isolated from a methanogenic reactor of cattle waste.</title>
        <authorList>
            <person name="Uek A."/>
            <person name="Ohtaki Y."/>
            <person name="Kaku N."/>
            <person name="Ueki K."/>
        </authorList>
    </citation>
    <scope>NUCLEOTIDE SEQUENCE [LARGE SCALE GENOMIC DNA]</scope>
    <source>
        <strain evidence="6 7">SN021</strain>
    </source>
</reference>
<evidence type="ECO:0000313" key="7">
    <source>
        <dbReference type="Proteomes" id="UP000515561"/>
    </source>
</evidence>
<feature type="region of interest" description="Disordered" evidence="5">
    <location>
        <begin position="1"/>
        <end position="22"/>
    </location>
</feature>
<dbReference type="RefSeq" id="WP_184094641.1">
    <property type="nucleotide sequence ID" value="NZ_AP023367.1"/>
</dbReference>
<dbReference type="PROSITE" id="PS51898">
    <property type="entry name" value="TYR_RECOMBINASE"/>
    <property type="match status" value="1"/>
</dbReference>
<dbReference type="PANTHER" id="PTHR30629:SF2">
    <property type="entry name" value="PROPHAGE INTEGRASE INTS-RELATED"/>
    <property type="match status" value="1"/>
</dbReference>
<dbReference type="InterPro" id="IPR010998">
    <property type="entry name" value="Integrase_recombinase_N"/>
</dbReference>
<comment type="similarity">
    <text evidence="1">Belongs to the 'phage' integrase family.</text>
</comment>
<protein>
    <submittedName>
        <fullName evidence="6">Uncharacterized protein</fullName>
    </submittedName>
</protein>
<dbReference type="Gene3D" id="1.10.150.130">
    <property type="match status" value="1"/>
</dbReference>
<evidence type="ECO:0000256" key="2">
    <source>
        <dbReference type="ARBA" id="ARBA00022908"/>
    </source>
</evidence>
<organism evidence="6 7">
    <name type="scientific">Anaerocolumna cellulosilytica</name>
    <dbReference type="NCBI Taxonomy" id="433286"/>
    <lineage>
        <taxon>Bacteria</taxon>
        <taxon>Bacillati</taxon>
        <taxon>Bacillota</taxon>
        <taxon>Clostridia</taxon>
        <taxon>Lachnospirales</taxon>
        <taxon>Lachnospiraceae</taxon>
        <taxon>Anaerocolumna</taxon>
    </lineage>
</organism>
<evidence type="ECO:0000256" key="5">
    <source>
        <dbReference type="SAM" id="MobiDB-lite"/>
    </source>
</evidence>
<dbReference type="InterPro" id="IPR013762">
    <property type="entry name" value="Integrase-like_cat_sf"/>
</dbReference>
<dbReference type="CDD" id="cd01189">
    <property type="entry name" value="INT_ICEBs1_C_like"/>
    <property type="match status" value="1"/>
</dbReference>
<dbReference type="EMBL" id="AP023367">
    <property type="protein sequence ID" value="BCJ92824.1"/>
    <property type="molecule type" value="Genomic_DNA"/>
</dbReference>
<dbReference type="GO" id="GO:0006310">
    <property type="term" value="P:DNA recombination"/>
    <property type="evidence" value="ECO:0007669"/>
    <property type="project" value="UniProtKB-KW"/>
</dbReference>
<dbReference type="SUPFAM" id="SSF56349">
    <property type="entry name" value="DNA breaking-rejoining enzymes"/>
    <property type="match status" value="1"/>
</dbReference>
<dbReference type="InterPro" id="IPR050808">
    <property type="entry name" value="Phage_Integrase"/>
</dbReference>
<dbReference type="InterPro" id="IPR002104">
    <property type="entry name" value="Integrase_catalytic"/>
</dbReference>
<dbReference type="GO" id="GO:0003677">
    <property type="term" value="F:DNA binding"/>
    <property type="evidence" value="ECO:0007669"/>
    <property type="project" value="UniProtKB-KW"/>
</dbReference>
<keyword evidence="3" id="KW-0238">DNA-binding</keyword>
<dbReference type="Proteomes" id="UP000515561">
    <property type="component" value="Chromosome"/>
</dbReference>
<dbReference type="InterPro" id="IPR011010">
    <property type="entry name" value="DNA_brk_join_enz"/>
</dbReference>
<dbReference type="PANTHER" id="PTHR30629">
    <property type="entry name" value="PROPHAGE INTEGRASE"/>
    <property type="match status" value="1"/>
</dbReference>
<evidence type="ECO:0000313" key="6">
    <source>
        <dbReference type="EMBL" id="BCJ92824.1"/>
    </source>
</evidence>
<evidence type="ECO:0000256" key="1">
    <source>
        <dbReference type="ARBA" id="ARBA00008857"/>
    </source>
</evidence>
<dbReference type="GO" id="GO:0015074">
    <property type="term" value="P:DNA integration"/>
    <property type="evidence" value="ECO:0007669"/>
    <property type="project" value="UniProtKB-KW"/>
</dbReference>
<feature type="compositionally biased region" description="Basic residues" evidence="5">
    <location>
        <begin position="13"/>
        <end position="22"/>
    </location>
</feature>
<keyword evidence="7" id="KW-1185">Reference proteome</keyword>
<dbReference type="Pfam" id="PF00589">
    <property type="entry name" value="Phage_integrase"/>
    <property type="match status" value="1"/>
</dbReference>
<keyword evidence="4" id="KW-0233">DNA recombination</keyword>